<dbReference type="SUPFAM" id="SSF56645">
    <property type="entry name" value="Acyl-CoA dehydrogenase NM domain-like"/>
    <property type="match status" value="1"/>
</dbReference>
<evidence type="ECO:0000313" key="9">
    <source>
        <dbReference type="Proteomes" id="UP000198327"/>
    </source>
</evidence>
<comment type="similarity">
    <text evidence="2">Belongs to the acyl-CoA dehydrogenase family.</text>
</comment>
<dbReference type="Pfam" id="PF00441">
    <property type="entry name" value="Acyl-CoA_dh_1"/>
    <property type="match status" value="1"/>
</dbReference>
<evidence type="ECO:0000256" key="4">
    <source>
        <dbReference type="ARBA" id="ARBA00022827"/>
    </source>
</evidence>
<name>A0A239JVA6_9NOCA</name>
<evidence type="ECO:0000256" key="3">
    <source>
        <dbReference type="ARBA" id="ARBA00022630"/>
    </source>
</evidence>
<evidence type="ECO:0000256" key="2">
    <source>
        <dbReference type="ARBA" id="ARBA00009347"/>
    </source>
</evidence>
<feature type="domain" description="Acyl-CoA dehydrogenase/oxidase N-terminal" evidence="7">
    <location>
        <begin position="5"/>
        <end position="114"/>
    </location>
</feature>
<dbReference type="PANTHER" id="PTHR43884:SF20">
    <property type="entry name" value="ACYL-COA DEHYDROGENASE FADE28"/>
    <property type="match status" value="1"/>
</dbReference>
<feature type="domain" description="Acyl-CoA dehydrogenase/oxidase C-terminal" evidence="6">
    <location>
        <begin position="223"/>
        <end position="350"/>
    </location>
</feature>
<dbReference type="AlphaFoldDB" id="A0A239JVA6"/>
<evidence type="ECO:0000259" key="7">
    <source>
        <dbReference type="Pfam" id="PF02771"/>
    </source>
</evidence>
<dbReference type="EMBL" id="FZOW01000009">
    <property type="protein sequence ID" value="SNT09482.1"/>
    <property type="molecule type" value="Genomic_DNA"/>
</dbReference>
<comment type="cofactor">
    <cofactor evidence="1">
        <name>FAD</name>
        <dbReference type="ChEBI" id="CHEBI:57692"/>
    </cofactor>
</comment>
<dbReference type="SUPFAM" id="SSF47203">
    <property type="entry name" value="Acyl-CoA dehydrogenase C-terminal domain-like"/>
    <property type="match status" value="1"/>
</dbReference>
<protein>
    <submittedName>
        <fullName evidence="8">Acyl-CoA dehydrogenase</fullName>
    </submittedName>
</protein>
<dbReference type="OrthoDB" id="8677713at2"/>
<dbReference type="Proteomes" id="UP000198327">
    <property type="component" value="Unassembled WGS sequence"/>
</dbReference>
<dbReference type="InterPro" id="IPR009100">
    <property type="entry name" value="AcylCoA_DH/oxidase_NM_dom_sf"/>
</dbReference>
<keyword evidence="4" id="KW-0274">FAD</keyword>
<evidence type="ECO:0000313" key="8">
    <source>
        <dbReference type="EMBL" id="SNT09482.1"/>
    </source>
</evidence>
<dbReference type="InterPro" id="IPR036250">
    <property type="entry name" value="AcylCo_DH-like_C"/>
</dbReference>
<dbReference type="RefSeq" id="WP_089247995.1">
    <property type="nucleotide sequence ID" value="NZ_FZOW01000009.1"/>
</dbReference>
<keyword evidence="9" id="KW-1185">Reference proteome</keyword>
<evidence type="ECO:0000256" key="5">
    <source>
        <dbReference type="ARBA" id="ARBA00023002"/>
    </source>
</evidence>
<accession>A0A239JVA6</accession>
<proteinExistence type="inferred from homology"/>
<sequence>MNVLTEDQVMLAESMRAVLTKKSDVRAAMESPDRYDRSLWTYLCEQIGVGGLTITEDHGGSAGSLTDAAVVAEEMGRMLVPSPLLGSSGLAATLVAATTDADAQARLLPAIADGTTIVSVCIADDRGSWVGGSVGVRAQEGDGWSLTGSSHYVLDAAAADTFVVAATTDAGVALFELGAHAPGVAVTDGGTMDPTRPLYVVTFEAASARHVACDDPSTALQRATTWATVLLAAEQVGAAARCLDLTVDYTLSRSQFGRPLASFQALAHRMADLHVLVRSARAAAFSAAEAVARSGDGVAEASIAKVWCSDAFTAVAAECVQLHGGMAITWEHDMQLYFKRAHSSAYLFGSPREHVASLAESAGLVGGLPPS</sequence>
<dbReference type="InterPro" id="IPR037069">
    <property type="entry name" value="AcylCoA_DH/ox_N_sf"/>
</dbReference>
<keyword evidence="3" id="KW-0285">Flavoprotein</keyword>
<evidence type="ECO:0000259" key="6">
    <source>
        <dbReference type="Pfam" id="PF00441"/>
    </source>
</evidence>
<keyword evidence="5" id="KW-0560">Oxidoreductase</keyword>
<organism evidence="8 9">
    <name type="scientific">Rhodococcoides kyotonense</name>
    <dbReference type="NCBI Taxonomy" id="398843"/>
    <lineage>
        <taxon>Bacteria</taxon>
        <taxon>Bacillati</taxon>
        <taxon>Actinomycetota</taxon>
        <taxon>Actinomycetes</taxon>
        <taxon>Mycobacteriales</taxon>
        <taxon>Nocardiaceae</taxon>
        <taxon>Rhodococcoides</taxon>
    </lineage>
</organism>
<gene>
    <name evidence="8" type="ORF">SAMN05421642_10984</name>
</gene>
<dbReference type="InterPro" id="IPR009075">
    <property type="entry name" value="AcylCo_DH/oxidase_C"/>
</dbReference>
<dbReference type="GO" id="GO:0003995">
    <property type="term" value="F:acyl-CoA dehydrogenase activity"/>
    <property type="evidence" value="ECO:0007669"/>
    <property type="project" value="TreeGrafter"/>
</dbReference>
<reference evidence="9" key="1">
    <citation type="submission" date="2017-06" db="EMBL/GenBank/DDBJ databases">
        <authorList>
            <person name="Varghese N."/>
            <person name="Submissions S."/>
        </authorList>
    </citation>
    <scope>NUCLEOTIDE SEQUENCE [LARGE SCALE GENOMIC DNA]</scope>
    <source>
        <strain evidence="9">JCM 23211</strain>
    </source>
</reference>
<dbReference type="Gene3D" id="1.10.540.10">
    <property type="entry name" value="Acyl-CoA dehydrogenase/oxidase, N-terminal domain"/>
    <property type="match status" value="1"/>
</dbReference>
<dbReference type="InterPro" id="IPR046373">
    <property type="entry name" value="Acyl-CoA_Oxase/DH_mid-dom_sf"/>
</dbReference>
<dbReference type="PANTHER" id="PTHR43884">
    <property type="entry name" value="ACYL-COA DEHYDROGENASE"/>
    <property type="match status" value="1"/>
</dbReference>
<dbReference type="Gene3D" id="1.20.140.10">
    <property type="entry name" value="Butyryl-CoA Dehydrogenase, subunit A, domain 3"/>
    <property type="match status" value="1"/>
</dbReference>
<dbReference type="InterPro" id="IPR013786">
    <property type="entry name" value="AcylCoA_DH/ox_N"/>
</dbReference>
<dbReference type="Gene3D" id="2.40.110.10">
    <property type="entry name" value="Butyryl-CoA Dehydrogenase, subunit A, domain 2"/>
    <property type="match status" value="1"/>
</dbReference>
<dbReference type="CDD" id="cd00567">
    <property type="entry name" value="ACAD"/>
    <property type="match status" value="1"/>
</dbReference>
<dbReference type="GO" id="GO:0050660">
    <property type="term" value="F:flavin adenine dinucleotide binding"/>
    <property type="evidence" value="ECO:0007669"/>
    <property type="project" value="InterPro"/>
</dbReference>
<dbReference type="Pfam" id="PF02771">
    <property type="entry name" value="Acyl-CoA_dh_N"/>
    <property type="match status" value="1"/>
</dbReference>
<evidence type="ECO:0000256" key="1">
    <source>
        <dbReference type="ARBA" id="ARBA00001974"/>
    </source>
</evidence>